<dbReference type="Proteomes" id="UP001362999">
    <property type="component" value="Unassembled WGS sequence"/>
</dbReference>
<protein>
    <submittedName>
        <fullName evidence="2">Uncharacterized protein</fullName>
    </submittedName>
</protein>
<accession>A0AAW0C4Y5</accession>
<dbReference type="AlphaFoldDB" id="A0AAW0C4Y5"/>
<keyword evidence="3" id="KW-1185">Reference proteome</keyword>
<evidence type="ECO:0000313" key="2">
    <source>
        <dbReference type="EMBL" id="KAK7034117.1"/>
    </source>
</evidence>
<reference evidence="2 3" key="1">
    <citation type="journal article" date="2024" name="J Genomics">
        <title>Draft genome sequencing and assembly of Favolaschia claudopus CIRM-BRFM 2984 isolated from oak limbs.</title>
        <authorList>
            <person name="Navarro D."/>
            <person name="Drula E."/>
            <person name="Chaduli D."/>
            <person name="Cazenave R."/>
            <person name="Ahrendt S."/>
            <person name="Wang J."/>
            <person name="Lipzen A."/>
            <person name="Daum C."/>
            <person name="Barry K."/>
            <person name="Grigoriev I.V."/>
            <person name="Favel A."/>
            <person name="Rosso M.N."/>
            <person name="Martin F."/>
        </authorList>
    </citation>
    <scope>NUCLEOTIDE SEQUENCE [LARGE SCALE GENOMIC DNA]</scope>
    <source>
        <strain evidence="2 3">CIRM-BRFM 2984</strain>
    </source>
</reference>
<evidence type="ECO:0000313" key="3">
    <source>
        <dbReference type="Proteomes" id="UP001362999"/>
    </source>
</evidence>
<comment type="caution">
    <text evidence="2">The sequence shown here is derived from an EMBL/GenBank/DDBJ whole genome shotgun (WGS) entry which is preliminary data.</text>
</comment>
<name>A0AAW0C4Y5_9AGAR</name>
<feature type="region of interest" description="Disordered" evidence="1">
    <location>
        <begin position="152"/>
        <end position="183"/>
    </location>
</feature>
<feature type="region of interest" description="Disordered" evidence="1">
    <location>
        <begin position="1"/>
        <end position="21"/>
    </location>
</feature>
<proteinExistence type="predicted"/>
<dbReference type="EMBL" id="JAWWNJ010000021">
    <property type="protein sequence ID" value="KAK7034117.1"/>
    <property type="molecule type" value="Genomic_DNA"/>
</dbReference>
<evidence type="ECO:0000256" key="1">
    <source>
        <dbReference type="SAM" id="MobiDB-lite"/>
    </source>
</evidence>
<sequence length="183" mass="20430">MSTQNARPPSQDAPKPTDQEVEDELCLLDLEDADSLLEHVQDLISQNLDDFPEDQIDDEAARFASRMSKASITEGTRNGHVRIIKHFICFHLRRNKLWDAKRGGYTKLVPHALFLIGLNLRRQRLLPASITQLLRTSFPLPLIISLDPISGEAEPRAARRGGTSGDDEGEENDGGGADDAKYW</sequence>
<gene>
    <name evidence="2" type="ORF">R3P38DRAFT_2772226</name>
</gene>
<organism evidence="2 3">
    <name type="scientific">Favolaschia claudopus</name>
    <dbReference type="NCBI Taxonomy" id="2862362"/>
    <lineage>
        <taxon>Eukaryota</taxon>
        <taxon>Fungi</taxon>
        <taxon>Dikarya</taxon>
        <taxon>Basidiomycota</taxon>
        <taxon>Agaricomycotina</taxon>
        <taxon>Agaricomycetes</taxon>
        <taxon>Agaricomycetidae</taxon>
        <taxon>Agaricales</taxon>
        <taxon>Marasmiineae</taxon>
        <taxon>Mycenaceae</taxon>
        <taxon>Favolaschia</taxon>
    </lineage>
</organism>